<name>A0A1Q3BEQ8_CEPFO</name>
<dbReference type="InParanoid" id="A0A1Q3BEQ8"/>
<proteinExistence type="predicted"/>
<dbReference type="AlphaFoldDB" id="A0A1Q3BEQ8"/>
<dbReference type="EMBL" id="BDDD01000475">
    <property type="protein sequence ID" value="GAV66379.1"/>
    <property type="molecule type" value="Genomic_DNA"/>
</dbReference>
<dbReference type="Proteomes" id="UP000187406">
    <property type="component" value="Unassembled WGS sequence"/>
</dbReference>
<dbReference type="PANTHER" id="PTHR47597:SF1">
    <property type="entry name" value="IS A MEMBER OF THE PF|00364 BIOTIN-REQUIRING ENZYMES FAMILY-RELATED"/>
    <property type="match status" value="1"/>
</dbReference>
<dbReference type="OrthoDB" id="529457at2759"/>
<comment type="caution">
    <text evidence="1">The sequence shown here is derived from an EMBL/GenBank/DDBJ whole genome shotgun (WGS) entry which is preliminary data.</text>
</comment>
<evidence type="ECO:0000313" key="1">
    <source>
        <dbReference type="EMBL" id="GAV66379.1"/>
    </source>
</evidence>
<evidence type="ECO:0008006" key="3">
    <source>
        <dbReference type="Google" id="ProtNLM"/>
    </source>
</evidence>
<keyword evidence="2" id="KW-1185">Reference proteome</keyword>
<protein>
    <recommendedName>
        <fullName evidence="3">Lipoyl-binding domain-containing protein</fullName>
    </recommendedName>
</protein>
<sequence>MIIQSPRVFFRRSQTIKGKRTSPSCKEKQEVKEGQVLCYIEQLGGEILIEVWLLASFYFF</sequence>
<organism evidence="1 2">
    <name type="scientific">Cephalotus follicularis</name>
    <name type="common">Albany pitcher plant</name>
    <dbReference type="NCBI Taxonomy" id="3775"/>
    <lineage>
        <taxon>Eukaryota</taxon>
        <taxon>Viridiplantae</taxon>
        <taxon>Streptophyta</taxon>
        <taxon>Embryophyta</taxon>
        <taxon>Tracheophyta</taxon>
        <taxon>Spermatophyta</taxon>
        <taxon>Magnoliopsida</taxon>
        <taxon>eudicotyledons</taxon>
        <taxon>Gunneridae</taxon>
        <taxon>Pentapetalae</taxon>
        <taxon>rosids</taxon>
        <taxon>fabids</taxon>
        <taxon>Oxalidales</taxon>
        <taxon>Cephalotaceae</taxon>
        <taxon>Cephalotus</taxon>
    </lineage>
</organism>
<evidence type="ECO:0000313" key="2">
    <source>
        <dbReference type="Proteomes" id="UP000187406"/>
    </source>
</evidence>
<gene>
    <name evidence="1" type="ORF">CFOL_v3_09889</name>
</gene>
<dbReference type="InterPro" id="IPR053217">
    <property type="entry name" value="ACC_Biotin_Carrier"/>
</dbReference>
<accession>A0A1Q3BEQ8</accession>
<reference evidence="2" key="1">
    <citation type="submission" date="2016-04" db="EMBL/GenBank/DDBJ databases">
        <title>Cephalotus genome sequencing.</title>
        <authorList>
            <person name="Fukushima K."/>
            <person name="Hasebe M."/>
            <person name="Fang X."/>
        </authorList>
    </citation>
    <scope>NUCLEOTIDE SEQUENCE [LARGE SCALE GENOMIC DNA]</scope>
    <source>
        <strain evidence="2">cv. St1</strain>
    </source>
</reference>
<dbReference type="STRING" id="3775.A0A1Q3BEQ8"/>
<dbReference type="PANTHER" id="PTHR47597">
    <property type="entry name" value="IS A MEMBER OF THE PF|00364 BIOTIN-REQUIRING ENZYMES FAMILY-RELATED"/>
    <property type="match status" value="1"/>
</dbReference>